<organism evidence="6 7">
    <name type="scientific">Talaromyces rugulosus</name>
    <name type="common">Penicillium rugulosum</name>
    <dbReference type="NCBI Taxonomy" id="121627"/>
    <lineage>
        <taxon>Eukaryota</taxon>
        <taxon>Fungi</taxon>
        <taxon>Dikarya</taxon>
        <taxon>Ascomycota</taxon>
        <taxon>Pezizomycotina</taxon>
        <taxon>Eurotiomycetes</taxon>
        <taxon>Eurotiomycetidae</taxon>
        <taxon>Eurotiales</taxon>
        <taxon>Trichocomaceae</taxon>
        <taxon>Talaromyces</taxon>
        <taxon>Talaromyces sect. Islandici</taxon>
    </lineage>
</organism>
<feature type="binding site" description="axial binding residue" evidence="5">
    <location>
        <position position="379"/>
    </location>
    <ligand>
        <name>heme</name>
        <dbReference type="ChEBI" id="CHEBI:30413"/>
    </ligand>
    <ligandPart>
        <name>Fe</name>
        <dbReference type="ChEBI" id="CHEBI:18248"/>
    </ligandPart>
</feature>
<dbReference type="KEGG" id="trg:TRUGW13939_10333"/>
<name>A0A7H8R9R3_TALRU</name>
<accession>A0A7H8R9R3</accession>
<evidence type="ECO:0000256" key="5">
    <source>
        <dbReference type="PIRSR" id="PIRSR602401-1"/>
    </source>
</evidence>
<proteinExistence type="inferred from homology"/>
<dbReference type="RefSeq" id="XP_035349338.1">
    <property type="nucleotide sequence ID" value="XM_035493445.1"/>
</dbReference>
<comment type="cofactor">
    <cofactor evidence="1 5">
        <name>heme</name>
        <dbReference type="ChEBI" id="CHEBI:30413"/>
    </cofactor>
</comment>
<evidence type="ECO:0000256" key="4">
    <source>
        <dbReference type="ARBA" id="ARBA00023004"/>
    </source>
</evidence>
<dbReference type="EMBL" id="CP055902">
    <property type="protein sequence ID" value="QKX63164.1"/>
    <property type="molecule type" value="Genomic_DNA"/>
</dbReference>
<dbReference type="GO" id="GO:0005506">
    <property type="term" value="F:iron ion binding"/>
    <property type="evidence" value="ECO:0007669"/>
    <property type="project" value="InterPro"/>
</dbReference>
<sequence length="434" mass="49815">MEIMAYIPIGDFVRISHQEVSCSHPDSIKAILAPPHRKANWYQALAVPDKFHQTPMSECDPKRHRERSSITASSYTLSYLIQSEGRVDKCIQELQQQLMRLSKTGNAIHFDHWLNYVAFDIIGELTFSKNFGFVREGADIDNSIGSMRFLMIYQAIMGYMYWLHPFILHSPLAGYFGLKPHAHIFHTVSAAVQERKDDKSSNVDMVSQWVANHKKWPTRMEEREILAVSGMTTIAGSETMTGALESFFYFVLKNPACMSKLKEELKEARLAGKLSSIVKHEEAKQLQYLQACVSIKESLRYFAPVPFGLPRVVPEDGLKLGDNFFEPGTILSVNPFIIQRDSRYFGHDADVFRPERWFRAEATEYEKYLITFGIGYNGCPGKQFAFAEIGKITATVLRDFDFELEHPDAEWDHRSHFTIAQQNWPVRIRLAIEV</sequence>
<evidence type="ECO:0008006" key="8">
    <source>
        <dbReference type="Google" id="ProtNLM"/>
    </source>
</evidence>
<dbReference type="Pfam" id="PF00067">
    <property type="entry name" value="p450"/>
    <property type="match status" value="1"/>
</dbReference>
<dbReference type="Proteomes" id="UP000509510">
    <property type="component" value="Chromosome V"/>
</dbReference>
<dbReference type="InterPro" id="IPR050121">
    <property type="entry name" value="Cytochrome_P450_monoxygenase"/>
</dbReference>
<keyword evidence="4 5" id="KW-0408">Iron</keyword>
<evidence type="ECO:0000313" key="7">
    <source>
        <dbReference type="Proteomes" id="UP000509510"/>
    </source>
</evidence>
<evidence type="ECO:0000256" key="2">
    <source>
        <dbReference type="ARBA" id="ARBA00010617"/>
    </source>
</evidence>
<dbReference type="InterPro" id="IPR036396">
    <property type="entry name" value="Cyt_P450_sf"/>
</dbReference>
<dbReference type="PRINTS" id="PR00463">
    <property type="entry name" value="EP450I"/>
</dbReference>
<dbReference type="GO" id="GO:0020037">
    <property type="term" value="F:heme binding"/>
    <property type="evidence" value="ECO:0007669"/>
    <property type="project" value="InterPro"/>
</dbReference>
<comment type="similarity">
    <text evidence="2">Belongs to the cytochrome P450 family.</text>
</comment>
<gene>
    <name evidence="6" type="ORF">TRUGW13939_10333</name>
</gene>
<evidence type="ECO:0000256" key="3">
    <source>
        <dbReference type="ARBA" id="ARBA00022723"/>
    </source>
</evidence>
<evidence type="ECO:0000313" key="6">
    <source>
        <dbReference type="EMBL" id="QKX63164.1"/>
    </source>
</evidence>
<protein>
    <recommendedName>
        <fullName evidence="8">Cytochrome P450</fullName>
    </recommendedName>
</protein>
<evidence type="ECO:0000256" key="1">
    <source>
        <dbReference type="ARBA" id="ARBA00001971"/>
    </source>
</evidence>
<dbReference type="PANTHER" id="PTHR24305">
    <property type="entry name" value="CYTOCHROME P450"/>
    <property type="match status" value="1"/>
</dbReference>
<dbReference type="CDD" id="cd11060">
    <property type="entry name" value="CYP57A1-like"/>
    <property type="match status" value="1"/>
</dbReference>
<dbReference type="GO" id="GO:0004497">
    <property type="term" value="F:monooxygenase activity"/>
    <property type="evidence" value="ECO:0007669"/>
    <property type="project" value="InterPro"/>
</dbReference>
<dbReference type="GeneID" id="55997813"/>
<keyword evidence="7" id="KW-1185">Reference proteome</keyword>
<dbReference type="OrthoDB" id="3934656at2759"/>
<dbReference type="AlphaFoldDB" id="A0A7H8R9R3"/>
<dbReference type="PANTHER" id="PTHR24305:SF232">
    <property type="entry name" value="P450, PUTATIVE (EUROFUNG)-RELATED"/>
    <property type="match status" value="1"/>
</dbReference>
<reference evidence="7" key="1">
    <citation type="submission" date="2020-06" db="EMBL/GenBank/DDBJ databases">
        <title>A chromosome-scale genome assembly of Talaromyces rugulosus W13939.</title>
        <authorList>
            <person name="Wang B."/>
            <person name="Guo L."/>
            <person name="Ye K."/>
            <person name="Wang L."/>
        </authorList>
    </citation>
    <scope>NUCLEOTIDE SEQUENCE [LARGE SCALE GENOMIC DNA]</scope>
    <source>
        <strain evidence="7">W13939</strain>
    </source>
</reference>
<keyword evidence="5" id="KW-0349">Heme</keyword>
<dbReference type="GO" id="GO:0016705">
    <property type="term" value="F:oxidoreductase activity, acting on paired donors, with incorporation or reduction of molecular oxygen"/>
    <property type="evidence" value="ECO:0007669"/>
    <property type="project" value="InterPro"/>
</dbReference>
<dbReference type="InterPro" id="IPR002401">
    <property type="entry name" value="Cyt_P450_E_grp-I"/>
</dbReference>
<keyword evidence="3 5" id="KW-0479">Metal-binding</keyword>
<dbReference type="InterPro" id="IPR001128">
    <property type="entry name" value="Cyt_P450"/>
</dbReference>
<dbReference type="SUPFAM" id="SSF48264">
    <property type="entry name" value="Cytochrome P450"/>
    <property type="match status" value="1"/>
</dbReference>
<dbReference type="Gene3D" id="1.10.630.10">
    <property type="entry name" value="Cytochrome P450"/>
    <property type="match status" value="1"/>
</dbReference>